<sequence>MEKVSVSKCSAPSTEKDAVSDHDRDEKKSFTEEVPITSDNQYEEVADDDNYPDGGLRAWLNVLGALACGTATFGF</sequence>
<proteinExistence type="predicted"/>
<feature type="non-terminal residue" evidence="2">
    <location>
        <position position="75"/>
    </location>
</feature>
<evidence type="ECO:0000256" key="1">
    <source>
        <dbReference type="SAM" id="MobiDB-lite"/>
    </source>
</evidence>
<keyword evidence="3" id="KW-1185">Reference proteome</keyword>
<dbReference type="AlphaFoldDB" id="A0A0C9UBU0"/>
<organism evidence="2 3">
    <name type="scientific">Sphaerobolus stellatus (strain SS14)</name>
    <dbReference type="NCBI Taxonomy" id="990650"/>
    <lineage>
        <taxon>Eukaryota</taxon>
        <taxon>Fungi</taxon>
        <taxon>Dikarya</taxon>
        <taxon>Basidiomycota</taxon>
        <taxon>Agaricomycotina</taxon>
        <taxon>Agaricomycetes</taxon>
        <taxon>Phallomycetidae</taxon>
        <taxon>Geastrales</taxon>
        <taxon>Sphaerobolaceae</taxon>
        <taxon>Sphaerobolus</taxon>
    </lineage>
</organism>
<feature type="region of interest" description="Disordered" evidence="1">
    <location>
        <begin position="1"/>
        <end position="49"/>
    </location>
</feature>
<accession>A0A0C9UBU0</accession>
<dbReference type="HOGENOM" id="CLU_2677941_0_0_1"/>
<dbReference type="EMBL" id="KN837886">
    <property type="protein sequence ID" value="KIJ22906.1"/>
    <property type="molecule type" value="Genomic_DNA"/>
</dbReference>
<evidence type="ECO:0000313" key="3">
    <source>
        <dbReference type="Proteomes" id="UP000054279"/>
    </source>
</evidence>
<name>A0A0C9UBU0_SPHS4</name>
<dbReference type="OrthoDB" id="3269009at2759"/>
<dbReference type="Proteomes" id="UP000054279">
    <property type="component" value="Unassembled WGS sequence"/>
</dbReference>
<evidence type="ECO:0000313" key="2">
    <source>
        <dbReference type="EMBL" id="KIJ22906.1"/>
    </source>
</evidence>
<feature type="compositionally biased region" description="Basic and acidic residues" evidence="1">
    <location>
        <begin position="14"/>
        <end position="31"/>
    </location>
</feature>
<protein>
    <submittedName>
        <fullName evidence="2">Uncharacterized protein</fullName>
    </submittedName>
</protein>
<gene>
    <name evidence="2" type="ORF">M422DRAFT_276613</name>
</gene>
<reference evidence="2 3" key="1">
    <citation type="submission" date="2014-06" db="EMBL/GenBank/DDBJ databases">
        <title>Evolutionary Origins and Diversification of the Mycorrhizal Mutualists.</title>
        <authorList>
            <consortium name="DOE Joint Genome Institute"/>
            <consortium name="Mycorrhizal Genomics Consortium"/>
            <person name="Kohler A."/>
            <person name="Kuo A."/>
            <person name="Nagy L.G."/>
            <person name="Floudas D."/>
            <person name="Copeland A."/>
            <person name="Barry K.W."/>
            <person name="Cichocki N."/>
            <person name="Veneault-Fourrey C."/>
            <person name="LaButti K."/>
            <person name="Lindquist E.A."/>
            <person name="Lipzen A."/>
            <person name="Lundell T."/>
            <person name="Morin E."/>
            <person name="Murat C."/>
            <person name="Riley R."/>
            <person name="Ohm R."/>
            <person name="Sun H."/>
            <person name="Tunlid A."/>
            <person name="Henrissat B."/>
            <person name="Grigoriev I.V."/>
            <person name="Hibbett D.S."/>
            <person name="Martin F."/>
        </authorList>
    </citation>
    <scope>NUCLEOTIDE SEQUENCE [LARGE SCALE GENOMIC DNA]</scope>
    <source>
        <strain evidence="2 3">SS14</strain>
    </source>
</reference>